<gene>
    <name evidence="1" type="ORF">G4Y79_02700</name>
</gene>
<dbReference type="InterPro" id="IPR015315">
    <property type="entry name" value="DUF1963"/>
</dbReference>
<dbReference type="Pfam" id="PF09234">
    <property type="entry name" value="DUF1963"/>
    <property type="match status" value="1"/>
</dbReference>
<dbReference type="InterPro" id="IPR035948">
    <property type="entry name" value="YwqG-like_sf"/>
</dbReference>
<evidence type="ECO:0000313" key="1">
    <source>
        <dbReference type="EMBL" id="QPC83304.1"/>
    </source>
</evidence>
<dbReference type="EMBL" id="CP062983">
    <property type="protein sequence ID" value="QPC83304.1"/>
    <property type="molecule type" value="Genomic_DNA"/>
</dbReference>
<dbReference type="RefSeq" id="WP_195171371.1">
    <property type="nucleotide sequence ID" value="NZ_CP062983.1"/>
</dbReference>
<proteinExistence type="predicted"/>
<evidence type="ECO:0000313" key="2">
    <source>
        <dbReference type="Proteomes" id="UP000594468"/>
    </source>
</evidence>
<dbReference type="PANTHER" id="PTHR36436">
    <property type="entry name" value="SLL5081 PROTEIN"/>
    <property type="match status" value="1"/>
</dbReference>
<keyword evidence="2" id="KW-1185">Reference proteome</keyword>
<dbReference type="SUPFAM" id="SSF103032">
    <property type="entry name" value="Hypothetical protein YwqG"/>
    <property type="match status" value="1"/>
</dbReference>
<accession>A0A7S8EAD7</accession>
<sequence length="301" mass="34190">MTVQEKGSVMFQDIDAIRARVRESGLGHIEDQIVQLAKPAIHMTRTPTPDDNMAVGASKLGGLPDLPQGFSWPYRGEKPLTFIGQFNLAEIAPYDIEAILPKRGLLSFFFEADEVPWGEYDQRDGWHISYIEDANIGLVRTAHPVHQGAWGQIKPLPAHSLTFAQKWSLPLGDGPWEAAYDPQNSPMQYESYWDMWALAYPEPHHHLLGYPFPVQGNVIRECVVQSGQIKLGSQTQPQSYRDEQKAYISDQMQQWQFLFEIDSDASLDVMWGDMGTLYICIPRASLEARQFEDCWTIMQCA</sequence>
<dbReference type="AlphaFoldDB" id="A0A7S8EAD7"/>
<reference evidence="1 2" key="1">
    <citation type="submission" date="2020-02" db="EMBL/GenBank/DDBJ databases">
        <authorList>
            <person name="Zheng R.K."/>
            <person name="Sun C.M."/>
        </authorList>
    </citation>
    <scope>NUCLEOTIDE SEQUENCE [LARGE SCALE GENOMIC DNA]</scope>
    <source>
        <strain evidence="2">rifampicinis</strain>
    </source>
</reference>
<dbReference type="Proteomes" id="UP000594468">
    <property type="component" value="Chromosome"/>
</dbReference>
<dbReference type="Gene3D" id="2.30.320.10">
    <property type="entry name" value="YwqG-like"/>
    <property type="match status" value="1"/>
</dbReference>
<name>A0A7S8EAD7_9CHLR</name>
<dbReference type="KEGG" id="pmet:G4Y79_02700"/>
<dbReference type="PANTHER" id="PTHR36436:SF6">
    <property type="entry name" value="SLL5081 PROTEIN"/>
    <property type="match status" value="1"/>
</dbReference>
<organism evidence="1 2">
    <name type="scientific">Phototrophicus methaneseepsis</name>
    <dbReference type="NCBI Taxonomy" id="2710758"/>
    <lineage>
        <taxon>Bacteria</taxon>
        <taxon>Bacillati</taxon>
        <taxon>Chloroflexota</taxon>
        <taxon>Candidatus Thermofontia</taxon>
        <taxon>Phototrophicales</taxon>
        <taxon>Phototrophicaceae</taxon>
        <taxon>Phototrophicus</taxon>
    </lineage>
</organism>
<protein>
    <submittedName>
        <fullName evidence="1">DUF1963 domain-containing protein</fullName>
    </submittedName>
</protein>